<keyword evidence="3" id="KW-1185">Reference proteome</keyword>
<dbReference type="RefSeq" id="XP_044655803.1">
    <property type="nucleotide sequence ID" value="XM_044799868.1"/>
</dbReference>
<name>A0A9P3CG73_9PEZI</name>
<gene>
    <name evidence="2" type="ORF">CKM354_000462400</name>
</gene>
<feature type="compositionally biased region" description="Polar residues" evidence="1">
    <location>
        <begin position="44"/>
        <end position="54"/>
    </location>
</feature>
<evidence type="ECO:0000313" key="2">
    <source>
        <dbReference type="EMBL" id="GIZ41316.1"/>
    </source>
</evidence>
<organism evidence="2 3">
    <name type="scientific">Cercospora kikuchii</name>
    <dbReference type="NCBI Taxonomy" id="84275"/>
    <lineage>
        <taxon>Eukaryota</taxon>
        <taxon>Fungi</taxon>
        <taxon>Dikarya</taxon>
        <taxon>Ascomycota</taxon>
        <taxon>Pezizomycotina</taxon>
        <taxon>Dothideomycetes</taxon>
        <taxon>Dothideomycetidae</taxon>
        <taxon>Mycosphaerellales</taxon>
        <taxon>Mycosphaerellaceae</taxon>
        <taxon>Cercospora</taxon>
    </lineage>
</organism>
<accession>A0A9P3CG73</accession>
<proteinExistence type="predicted"/>
<feature type="region of interest" description="Disordered" evidence="1">
    <location>
        <begin position="1"/>
        <end position="56"/>
    </location>
</feature>
<feature type="compositionally biased region" description="Polar residues" evidence="1">
    <location>
        <begin position="20"/>
        <end position="29"/>
    </location>
</feature>
<evidence type="ECO:0000313" key="3">
    <source>
        <dbReference type="Proteomes" id="UP000825890"/>
    </source>
</evidence>
<dbReference type="EMBL" id="BOLY01000003">
    <property type="protein sequence ID" value="GIZ41316.1"/>
    <property type="molecule type" value="Genomic_DNA"/>
</dbReference>
<dbReference type="Proteomes" id="UP000825890">
    <property type="component" value="Unassembled WGS sequence"/>
</dbReference>
<reference evidence="2 3" key="1">
    <citation type="submission" date="2021-01" db="EMBL/GenBank/DDBJ databases">
        <title>Cercospora kikuchii MAFF 305040 whole genome shotgun sequence.</title>
        <authorList>
            <person name="Kashiwa T."/>
            <person name="Suzuki T."/>
        </authorList>
    </citation>
    <scope>NUCLEOTIDE SEQUENCE [LARGE SCALE GENOMIC DNA]</scope>
    <source>
        <strain evidence="2 3">MAFF 305040</strain>
    </source>
</reference>
<dbReference type="AlphaFoldDB" id="A0A9P3CG73"/>
<dbReference type="GeneID" id="68290199"/>
<comment type="caution">
    <text evidence="2">The sequence shown here is derived from an EMBL/GenBank/DDBJ whole genome shotgun (WGS) entry which is preliminary data.</text>
</comment>
<evidence type="ECO:0000256" key="1">
    <source>
        <dbReference type="SAM" id="MobiDB-lite"/>
    </source>
</evidence>
<feature type="compositionally biased region" description="Basic and acidic residues" evidence="1">
    <location>
        <begin position="30"/>
        <end position="43"/>
    </location>
</feature>
<sequence length="402" mass="44818">MADDSPSGSDYKGPPGASVEPSTKHSSQLRPKEERMRLIKERLNGSSRNTTLSDQEVKRNAPGEILWGRLLAATARKEAGSELSPLENRLVGMMQRFVPDEEVLEYGRMFAESVKSNSASGVHPQAVEQFDLQRAYTDDDFHRDIGAVADDFAANGGVQIIDVSSSDFKADRKAFVERKGDLIEGKVPLVTAFVGPNDRIRESDPDPPAPAAEIKTDRKWVRIYLYQFVCMRESGEATKDELYFSTALGTDLEEKNSRKTKEYGSVQTGTVKNFDNENIFQGYVDQWLAVECQAWEADQSNSQWYNDLANTMKDIGEELMRSSVGARNGGFWSNKYAAMVGAVSLLVGYLLEIFRNEDDFVAKKEFVVSRSALDMLMNTTDSYFVLDGGEGGKHVVYWGVGR</sequence>
<protein>
    <submittedName>
        <fullName evidence="2">Uncharacterized protein</fullName>
    </submittedName>
</protein>
<dbReference type="OrthoDB" id="3544586at2759"/>